<keyword evidence="8" id="KW-0256">Endoplasmic reticulum</keyword>
<reference evidence="16 17" key="1">
    <citation type="journal article" date="2018" name="Nat. Ecol. Evol.">
        <title>Shark genomes provide insights into elasmobranch evolution and the origin of vertebrates.</title>
        <authorList>
            <person name="Hara Y"/>
            <person name="Yamaguchi K"/>
            <person name="Onimaru K"/>
            <person name="Kadota M"/>
            <person name="Koyanagi M"/>
            <person name="Keeley SD"/>
            <person name="Tatsumi K"/>
            <person name="Tanaka K"/>
            <person name="Motone F"/>
            <person name="Kageyama Y"/>
            <person name="Nozu R"/>
            <person name="Adachi N"/>
            <person name="Nishimura O"/>
            <person name="Nakagawa R"/>
            <person name="Tanegashima C"/>
            <person name="Kiyatake I"/>
            <person name="Matsumoto R"/>
            <person name="Murakumo K"/>
            <person name="Nishida K"/>
            <person name="Terakita A"/>
            <person name="Kuratani S"/>
            <person name="Sato K"/>
            <person name="Hyodo S Kuraku.S."/>
        </authorList>
    </citation>
    <scope>NUCLEOTIDE SEQUENCE [LARGE SCALE GENOMIC DNA]</scope>
</reference>
<dbReference type="Proteomes" id="UP000287033">
    <property type="component" value="Unassembled WGS sequence"/>
</dbReference>
<keyword evidence="9" id="KW-0106">Calcium</keyword>
<evidence type="ECO:0000256" key="4">
    <source>
        <dbReference type="ARBA" id="ARBA00022448"/>
    </source>
</evidence>
<evidence type="ECO:0000313" key="16">
    <source>
        <dbReference type="EMBL" id="GCC17542.1"/>
    </source>
</evidence>
<evidence type="ECO:0000256" key="9">
    <source>
        <dbReference type="ARBA" id="ARBA00022837"/>
    </source>
</evidence>
<proteinExistence type="inferred from homology"/>
<dbReference type="OrthoDB" id="20303at2759"/>
<evidence type="ECO:0000256" key="2">
    <source>
        <dbReference type="ARBA" id="ARBA00006833"/>
    </source>
</evidence>
<dbReference type="InterPro" id="IPR009567">
    <property type="entry name" value="SARAF"/>
</dbReference>
<dbReference type="GO" id="GO:0006816">
    <property type="term" value="P:calcium ion transport"/>
    <property type="evidence" value="ECO:0007669"/>
    <property type="project" value="UniProtKB-KW"/>
</dbReference>
<keyword evidence="11" id="KW-0406">Ion transport</keyword>
<feature type="region of interest" description="Disordered" evidence="14">
    <location>
        <begin position="196"/>
        <end position="222"/>
    </location>
</feature>
<feature type="signal peptide" evidence="15">
    <location>
        <begin position="1"/>
        <end position="30"/>
    </location>
</feature>
<dbReference type="AlphaFoldDB" id="A0A401RHB6"/>
<accession>A0A401RHB6</accession>
<keyword evidence="12" id="KW-0472">Membrane</keyword>
<name>A0A401RHB6_CHIPU</name>
<evidence type="ECO:0000256" key="12">
    <source>
        <dbReference type="ARBA" id="ARBA00023136"/>
    </source>
</evidence>
<feature type="chain" id="PRO_5019286524" description="Store-operated calcium entry-associated regulatory factor" evidence="15">
    <location>
        <begin position="31"/>
        <end position="310"/>
    </location>
</feature>
<evidence type="ECO:0000256" key="5">
    <source>
        <dbReference type="ARBA" id="ARBA00022568"/>
    </source>
</evidence>
<dbReference type="GO" id="GO:2001256">
    <property type="term" value="P:regulation of store-operated calcium entry"/>
    <property type="evidence" value="ECO:0007669"/>
    <property type="project" value="InterPro"/>
</dbReference>
<organism evidence="16 17">
    <name type="scientific">Chiloscyllium punctatum</name>
    <name type="common">Brownbanded bambooshark</name>
    <name type="synonym">Hemiscyllium punctatum</name>
    <dbReference type="NCBI Taxonomy" id="137246"/>
    <lineage>
        <taxon>Eukaryota</taxon>
        <taxon>Metazoa</taxon>
        <taxon>Chordata</taxon>
        <taxon>Craniata</taxon>
        <taxon>Vertebrata</taxon>
        <taxon>Chondrichthyes</taxon>
        <taxon>Elasmobranchii</taxon>
        <taxon>Galeomorphii</taxon>
        <taxon>Galeoidea</taxon>
        <taxon>Orectolobiformes</taxon>
        <taxon>Hemiscylliidae</taxon>
        <taxon>Chiloscyllium</taxon>
    </lineage>
</organism>
<evidence type="ECO:0000256" key="7">
    <source>
        <dbReference type="ARBA" id="ARBA00022729"/>
    </source>
</evidence>
<keyword evidence="17" id="KW-1185">Reference proteome</keyword>
<dbReference type="GO" id="GO:0005789">
    <property type="term" value="C:endoplasmic reticulum membrane"/>
    <property type="evidence" value="ECO:0007669"/>
    <property type="project" value="UniProtKB-SubCell"/>
</dbReference>
<comment type="similarity">
    <text evidence="2">Belongs to the SARAF family.</text>
</comment>
<evidence type="ECO:0000256" key="13">
    <source>
        <dbReference type="ARBA" id="ARBA00031116"/>
    </source>
</evidence>
<feature type="region of interest" description="Disordered" evidence="14">
    <location>
        <begin position="267"/>
        <end position="310"/>
    </location>
</feature>
<evidence type="ECO:0000256" key="1">
    <source>
        <dbReference type="ARBA" id="ARBA00004115"/>
    </source>
</evidence>
<evidence type="ECO:0000256" key="14">
    <source>
        <dbReference type="SAM" id="MobiDB-lite"/>
    </source>
</evidence>
<gene>
    <name evidence="16" type="ORF">chiPu_0020602</name>
</gene>
<comment type="subcellular location">
    <subcellularLocation>
        <location evidence="1">Endoplasmic reticulum membrane</location>
        <topology evidence="1">Single-pass type I membrane protein</topology>
    </subcellularLocation>
</comment>
<sequence>MGMGGMSLLHRYRCGLGLCLLPFLLQVNGAQDSERILLRDVQTLTLYSGKYTTGRRTHPVPQLQCVGGSAGCSVLLPKVVQCYNKGWDGYDVQWECKTDMEKAYQFGAITVSCEGYNYPEDPYILRGSCGLEYVIELTEEGLRRKKSNSEFAYKPNNNEIPADSDDSSSYLVILGLFCLSYLIYLMCLRSQNNSNEMPQSSTQGYDECFNNAGPSGHPPPPGFKPDFGGYTSCGAYPRSRSSGPGFWTGLGTGGLLGYLLSSRRSQPNPSPYVHYPNYSAHQPQTSGQTGWNPEGRETRTTSGFGGTKRR</sequence>
<dbReference type="PANTHER" id="PTHR15929:SF0">
    <property type="entry name" value="STORE-OPERATED CALCIUM ENTRY-ASSOCIATED REGULATORY FACTOR"/>
    <property type="match status" value="1"/>
</dbReference>
<evidence type="ECO:0000256" key="15">
    <source>
        <dbReference type="SAM" id="SignalP"/>
    </source>
</evidence>
<protein>
    <recommendedName>
        <fullName evidence="3">Store-operated calcium entry-associated regulatory factor</fullName>
    </recommendedName>
    <alternativeName>
        <fullName evidence="13">Transmembrane protein 66</fullName>
    </alternativeName>
</protein>
<dbReference type="EMBL" id="BEZZ01002735">
    <property type="protein sequence ID" value="GCC17542.1"/>
    <property type="molecule type" value="Genomic_DNA"/>
</dbReference>
<keyword evidence="7 15" id="KW-0732">Signal</keyword>
<feature type="compositionally biased region" description="Polar residues" evidence="14">
    <location>
        <begin position="279"/>
        <end position="291"/>
    </location>
</feature>
<evidence type="ECO:0000256" key="11">
    <source>
        <dbReference type="ARBA" id="ARBA00023065"/>
    </source>
</evidence>
<dbReference type="STRING" id="137246.A0A401RHB6"/>
<dbReference type="Pfam" id="PF06682">
    <property type="entry name" value="SARAF"/>
    <property type="match status" value="1"/>
</dbReference>
<evidence type="ECO:0000313" key="17">
    <source>
        <dbReference type="Proteomes" id="UP000287033"/>
    </source>
</evidence>
<evidence type="ECO:0000256" key="10">
    <source>
        <dbReference type="ARBA" id="ARBA00022989"/>
    </source>
</evidence>
<evidence type="ECO:0000256" key="3">
    <source>
        <dbReference type="ARBA" id="ARBA00016584"/>
    </source>
</evidence>
<dbReference type="PANTHER" id="PTHR15929">
    <property type="entry name" value="STORE-OPERATED CALCIUM ENTRY-ASSOCIATED REGULATORY FACTOR"/>
    <property type="match status" value="1"/>
</dbReference>
<keyword evidence="10" id="KW-1133">Transmembrane helix</keyword>
<keyword evidence="4" id="KW-0813">Transport</keyword>
<dbReference type="OMA" id="WILKGSC"/>
<evidence type="ECO:0000256" key="6">
    <source>
        <dbReference type="ARBA" id="ARBA00022692"/>
    </source>
</evidence>
<evidence type="ECO:0000256" key="8">
    <source>
        <dbReference type="ARBA" id="ARBA00022824"/>
    </source>
</evidence>
<keyword evidence="5" id="KW-0109">Calcium transport</keyword>
<keyword evidence="6" id="KW-0812">Transmembrane</keyword>
<comment type="caution">
    <text evidence="16">The sequence shown here is derived from an EMBL/GenBank/DDBJ whole genome shotgun (WGS) entry which is preliminary data.</text>
</comment>